<dbReference type="PROSITE" id="PS50888">
    <property type="entry name" value="BHLH"/>
    <property type="match status" value="1"/>
</dbReference>
<dbReference type="Gene3D" id="4.10.280.10">
    <property type="entry name" value="Helix-loop-helix DNA-binding domain"/>
    <property type="match status" value="1"/>
</dbReference>
<dbReference type="FunFam" id="4.10.280.10:FF:000009">
    <property type="entry name" value="Transcription factor HES-1"/>
    <property type="match status" value="1"/>
</dbReference>
<dbReference type="GO" id="GO:0046983">
    <property type="term" value="F:protein dimerization activity"/>
    <property type="evidence" value="ECO:0007669"/>
    <property type="project" value="InterPro"/>
</dbReference>
<evidence type="ECO:0000313" key="10">
    <source>
        <dbReference type="Proteomes" id="UP001286313"/>
    </source>
</evidence>
<dbReference type="Proteomes" id="UP001286313">
    <property type="component" value="Unassembled WGS sequence"/>
</dbReference>
<feature type="region of interest" description="Disordered" evidence="6">
    <location>
        <begin position="327"/>
        <end position="452"/>
    </location>
</feature>
<feature type="domain" description="BHLH" evidence="7">
    <location>
        <begin position="81"/>
        <end position="138"/>
    </location>
</feature>
<dbReference type="Gene3D" id="6.10.250.980">
    <property type="match status" value="1"/>
</dbReference>
<evidence type="ECO:0000313" key="9">
    <source>
        <dbReference type="EMBL" id="KAK3864677.1"/>
    </source>
</evidence>
<dbReference type="PROSITE" id="PS51054">
    <property type="entry name" value="ORANGE"/>
    <property type="match status" value="1"/>
</dbReference>
<evidence type="ECO:0000256" key="5">
    <source>
        <dbReference type="ARBA" id="ARBA00023242"/>
    </source>
</evidence>
<dbReference type="SMART" id="SM00511">
    <property type="entry name" value="ORANGE"/>
    <property type="match status" value="1"/>
</dbReference>
<evidence type="ECO:0000259" key="7">
    <source>
        <dbReference type="PROSITE" id="PS50888"/>
    </source>
</evidence>
<keyword evidence="4" id="KW-0804">Transcription</keyword>
<dbReference type="InterPro" id="IPR036638">
    <property type="entry name" value="HLH_DNA-bd_sf"/>
</dbReference>
<feature type="domain" description="Orange" evidence="8">
    <location>
        <begin position="158"/>
        <end position="191"/>
    </location>
</feature>
<feature type="compositionally biased region" description="Low complexity" evidence="6">
    <location>
        <begin position="359"/>
        <end position="371"/>
    </location>
</feature>
<comment type="subcellular location">
    <subcellularLocation>
        <location evidence="1">Nucleus</location>
    </subcellularLocation>
</comment>
<evidence type="ECO:0000256" key="6">
    <source>
        <dbReference type="SAM" id="MobiDB-lite"/>
    </source>
</evidence>
<feature type="compositionally biased region" description="Polar residues" evidence="6">
    <location>
        <begin position="429"/>
        <end position="442"/>
    </location>
</feature>
<evidence type="ECO:0000256" key="2">
    <source>
        <dbReference type="ARBA" id="ARBA00023015"/>
    </source>
</evidence>
<dbReference type="Pfam" id="PF00010">
    <property type="entry name" value="HLH"/>
    <property type="match status" value="1"/>
</dbReference>
<organism evidence="9 10">
    <name type="scientific">Petrolisthes cinctipes</name>
    <name type="common">Flat porcelain crab</name>
    <dbReference type="NCBI Taxonomy" id="88211"/>
    <lineage>
        <taxon>Eukaryota</taxon>
        <taxon>Metazoa</taxon>
        <taxon>Ecdysozoa</taxon>
        <taxon>Arthropoda</taxon>
        <taxon>Crustacea</taxon>
        <taxon>Multicrustacea</taxon>
        <taxon>Malacostraca</taxon>
        <taxon>Eumalacostraca</taxon>
        <taxon>Eucarida</taxon>
        <taxon>Decapoda</taxon>
        <taxon>Pleocyemata</taxon>
        <taxon>Anomura</taxon>
        <taxon>Galatheoidea</taxon>
        <taxon>Porcellanidae</taxon>
        <taxon>Petrolisthes</taxon>
    </lineage>
</organism>
<keyword evidence="5" id="KW-0539">Nucleus</keyword>
<feature type="compositionally biased region" description="Low complexity" evidence="6">
    <location>
        <begin position="379"/>
        <end position="396"/>
    </location>
</feature>
<sequence length="452" mass="48581">MSGPAPVTFGSLTGADIAPSPSSLHYLPTTYTQIHQHHGGHDTEHEDIYSEEVLEEGLEENMTADSGGLRAASSPQDCTINRKSNKPMMEKKRRQRINRSLNDLKALLLEAAKKDPSRYSRLEKADILEMTVRHIQMLHRQESKANGGRNGRGEESKYRAGFSHCASEVTRYLGDHGEVPRDLLVKLTAHLDAMSTSLTNTVNNTSRNTCVQNSVNVTASPMPIILVLNTAQPTGPTLASQVQGGTSLGVQPLTFVTTSRAPQLLPQMAGGDVTVVMPPVGATQRLSPRDLPSRDLQAEAPVLSSILTSELGRPVAAVAGRVVQPPALSTSSVDSALGPDTPDMFDSDLSCSGPSTPMSSLDSADSPSPLEDPTHSSPKRSALSSSSPSQAPWNSSFFREELGHCQARPTPTPSFRRGTPTLAPKPTHTPKTQNNSPSQAPADTQCMWRPWH</sequence>
<feature type="region of interest" description="Disordered" evidence="6">
    <location>
        <begin position="62"/>
        <end position="93"/>
    </location>
</feature>
<dbReference type="SUPFAM" id="SSF158457">
    <property type="entry name" value="Orange domain-like"/>
    <property type="match status" value="1"/>
</dbReference>
<dbReference type="GO" id="GO:0005634">
    <property type="term" value="C:nucleus"/>
    <property type="evidence" value="ECO:0007669"/>
    <property type="project" value="UniProtKB-SubCell"/>
</dbReference>
<dbReference type="PANTHER" id="PTHR10985">
    <property type="entry name" value="BASIC HELIX-LOOP-HELIX TRANSCRIPTION FACTOR, HES-RELATED"/>
    <property type="match status" value="1"/>
</dbReference>
<evidence type="ECO:0000256" key="4">
    <source>
        <dbReference type="ARBA" id="ARBA00023163"/>
    </source>
</evidence>
<dbReference type="InterPro" id="IPR011598">
    <property type="entry name" value="bHLH_dom"/>
</dbReference>
<dbReference type="EMBL" id="JAWQEG010003744">
    <property type="protein sequence ID" value="KAK3864677.1"/>
    <property type="molecule type" value="Genomic_DNA"/>
</dbReference>
<dbReference type="Pfam" id="PF07527">
    <property type="entry name" value="Hairy_orange"/>
    <property type="match status" value="1"/>
</dbReference>
<proteinExistence type="predicted"/>
<dbReference type="InterPro" id="IPR050370">
    <property type="entry name" value="HES_HEY"/>
</dbReference>
<comment type="caution">
    <text evidence="9">The sequence shown here is derived from an EMBL/GenBank/DDBJ whole genome shotgun (WGS) entry which is preliminary data.</text>
</comment>
<reference evidence="9" key="1">
    <citation type="submission" date="2023-10" db="EMBL/GenBank/DDBJ databases">
        <title>Genome assemblies of two species of porcelain crab, Petrolisthes cinctipes and Petrolisthes manimaculis (Anomura: Porcellanidae).</title>
        <authorList>
            <person name="Angst P."/>
        </authorList>
    </citation>
    <scope>NUCLEOTIDE SEQUENCE</scope>
    <source>
        <strain evidence="9">PB745_01</strain>
        <tissue evidence="9">Gill</tissue>
    </source>
</reference>
<dbReference type="GO" id="GO:1990837">
    <property type="term" value="F:sequence-specific double-stranded DNA binding"/>
    <property type="evidence" value="ECO:0007669"/>
    <property type="project" value="UniProtKB-ARBA"/>
</dbReference>
<dbReference type="SMART" id="SM00353">
    <property type="entry name" value="HLH"/>
    <property type="match status" value="1"/>
</dbReference>
<gene>
    <name evidence="9" type="ORF">Pcinc_029654</name>
</gene>
<name>A0AAE1F0K8_PETCI</name>
<dbReference type="AlphaFoldDB" id="A0AAE1F0K8"/>
<dbReference type="SUPFAM" id="SSF47459">
    <property type="entry name" value="HLH, helix-loop-helix DNA-binding domain"/>
    <property type="match status" value="1"/>
</dbReference>
<keyword evidence="10" id="KW-1185">Reference proteome</keyword>
<evidence type="ECO:0000259" key="8">
    <source>
        <dbReference type="PROSITE" id="PS51054"/>
    </source>
</evidence>
<protein>
    <submittedName>
        <fullName evidence="9">Uncharacterized protein</fullName>
    </submittedName>
</protein>
<feature type="compositionally biased region" description="Polar residues" evidence="6">
    <location>
        <begin position="73"/>
        <end position="82"/>
    </location>
</feature>
<evidence type="ECO:0000256" key="3">
    <source>
        <dbReference type="ARBA" id="ARBA00023125"/>
    </source>
</evidence>
<feature type="compositionally biased region" description="Polar residues" evidence="6">
    <location>
        <begin position="349"/>
        <end position="358"/>
    </location>
</feature>
<dbReference type="InterPro" id="IPR003650">
    <property type="entry name" value="Orange_dom"/>
</dbReference>
<dbReference type="CDD" id="cd11459">
    <property type="entry name" value="bHLH-O_HES1_4"/>
    <property type="match status" value="1"/>
</dbReference>
<keyword evidence="3" id="KW-0238">DNA-binding</keyword>
<accession>A0AAE1F0K8</accession>
<keyword evidence="2" id="KW-0805">Transcription regulation</keyword>
<evidence type="ECO:0000256" key="1">
    <source>
        <dbReference type="ARBA" id="ARBA00004123"/>
    </source>
</evidence>
<dbReference type="GO" id="GO:0006355">
    <property type="term" value="P:regulation of DNA-templated transcription"/>
    <property type="evidence" value="ECO:0007669"/>
    <property type="project" value="InterPro"/>
</dbReference>